<evidence type="ECO:0000259" key="12">
    <source>
        <dbReference type="PROSITE" id="PS51177"/>
    </source>
</evidence>
<comment type="catalytic activity">
    <reaction evidence="1">
        <text>2 6,7-dimethyl-8-(1-D-ribityl)lumazine + H(+) = 5-amino-6-(D-ribitylamino)uracil + riboflavin</text>
        <dbReference type="Rhea" id="RHEA:20772"/>
        <dbReference type="ChEBI" id="CHEBI:15378"/>
        <dbReference type="ChEBI" id="CHEBI:15934"/>
        <dbReference type="ChEBI" id="CHEBI:57986"/>
        <dbReference type="ChEBI" id="CHEBI:58201"/>
        <dbReference type="EC" id="2.5.1.9"/>
    </reaction>
</comment>
<dbReference type="PANTHER" id="PTHR21098:SF12">
    <property type="entry name" value="RIBOFLAVIN SYNTHASE"/>
    <property type="match status" value="1"/>
</dbReference>
<dbReference type="EC" id="2.5.1.9" evidence="5 10"/>
<comment type="function">
    <text evidence="2">Catalyzes the dismutation of two molecules of 6,7-dimethyl-8-ribityllumazine, resulting in the formation of riboflavin and 5-amino-6-(D-ribitylamino)uracil.</text>
</comment>
<dbReference type="FunFam" id="2.40.30.20:FF:000004">
    <property type="entry name" value="Riboflavin synthase, alpha subunit"/>
    <property type="match status" value="1"/>
</dbReference>
<dbReference type="NCBIfam" id="TIGR00187">
    <property type="entry name" value="ribE"/>
    <property type="match status" value="1"/>
</dbReference>
<feature type="domain" description="Lumazine-binding" evidence="12">
    <location>
        <begin position="1"/>
        <end position="96"/>
    </location>
</feature>
<feature type="repeat" description="Lumazine-binding" evidence="11">
    <location>
        <begin position="97"/>
        <end position="193"/>
    </location>
</feature>
<keyword evidence="8 13" id="KW-0808">Transferase</keyword>
<proteinExistence type="predicted"/>
<dbReference type="PANTHER" id="PTHR21098">
    <property type="entry name" value="RIBOFLAVIN SYNTHASE ALPHA CHAIN"/>
    <property type="match status" value="1"/>
</dbReference>
<evidence type="ECO:0000256" key="2">
    <source>
        <dbReference type="ARBA" id="ARBA00002803"/>
    </source>
</evidence>
<evidence type="ECO:0000313" key="13">
    <source>
        <dbReference type="EMBL" id="HGV55221.1"/>
    </source>
</evidence>
<sequence length="219" mass="24349">MFTGLIEGRGVIRALQPHTQGFILQIESEFSLEGTKIGDSIAVDGVCLTVVTLSSKNFTAHLSPETISRTTFKLKKPGSLVNLERALKMGDPLGGHLVSGHVDGLAKITKITPLGDYYRFVIEIPQEYAHYLIPKGSIAIDGISLTINEVQDNLITLMIIPHTYKVTTLSTKKVGDFVNFEIDMIAKMVYRWLKPYLPQTKTSEKESLTIEFLQKHGFI</sequence>
<dbReference type="GO" id="GO:0004746">
    <property type="term" value="F:riboflavin synthase activity"/>
    <property type="evidence" value="ECO:0007669"/>
    <property type="project" value="UniProtKB-UniRule"/>
</dbReference>
<reference evidence="13" key="1">
    <citation type="journal article" date="2020" name="mSystems">
        <title>Genome- and Community-Level Interaction Insights into Carbon Utilization and Element Cycling Functions of Hydrothermarchaeota in Hydrothermal Sediment.</title>
        <authorList>
            <person name="Zhou Z."/>
            <person name="Liu Y."/>
            <person name="Xu W."/>
            <person name="Pan J."/>
            <person name="Luo Z.H."/>
            <person name="Li M."/>
        </authorList>
    </citation>
    <scope>NUCLEOTIDE SEQUENCE [LARGE SCALE GENOMIC DNA]</scope>
    <source>
        <strain evidence="13">SpSt-605</strain>
    </source>
</reference>
<comment type="caution">
    <text evidence="13">The sequence shown here is derived from an EMBL/GenBank/DDBJ whole genome shotgun (WGS) entry which is preliminary data.</text>
</comment>
<dbReference type="InterPro" id="IPR017938">
    <property type="entry name" value="Riboflavin_synthase-like_b-brl"/>
</dbReference>
<evidence type="ECO:0000256" key="4">
    <source>
        <dbReference type="ARBA" id="ARBA00011233"/>
    </source>
</evidence>
<protein>
    <recommendedName>
        <fullName evidence="6 10">Riboflavin synthase</fullName>
        <ecNumber evidence="5 10">2.5.1.9</ecNumber>
    </recommendedName>
</protein>
<evidence type="ECO:0000256" key="8">
    <source>
        <dbReference type="ARBA" id="ARBA00022679"/>
    </source>
</evidence>
<evidence type="ECO:0000256" key="1">
    <source>
        <dbReference type="ARBA" id="ARBA00000968"/>
    </source>
</evidence>
<comment type="pathway">
    <text evidence="3">Cofactor biosynthesis; riboflavin biosynthesis; riboflavin from 2-hydroxy-3-oxobutyl phosphate and 5-amino-6-(D-ribitylamino)uracil: step 2/2.</text>
</comment>
<dbReference type="Pfam" id="PF00677">
    <property type="entry name" value="Lum_binding"/>
    <property type="match status" value="2"/>
</dbReference>
<evidence type="ECO:0000256" key="6">
    <source>
        <dbReference type="ARBA" id="ARBA00013950"/>
    </source>
</evidence>
<feature type="domain" description="Lumazine-binding" evidence="12">
    <location>
        <begin position="97"/>
        <end position="193"/>
    </location>
</feature>
<feature type="repeat" description="Lumazine-binding" evidence="11">
    <location>
        <begin position="1"/>
        <end position="96"/>
    </location>
</feature>
<dbReference type="InterPro" id="IPR023366">
    <property type="entry name" value="ATP_synth_asu-like_sf"/>
</dbReference>
<dbReference type="FunFam" id="2.40.30.20:FF:000003">
    <property type="entry name" value="Riboflavin synthase, alpha subunit"/>
    <property type="match status" value="1"/>
</dbReference>
<dbReference type="AlphaFoldDB" id="A0A832GNZ0"/>
<organism evidence="13">
    <name type="scientific">Caldimicrobium thiodismutans</name>
    <dbReference type="NCBI Taxonomy" id="1653476"/>
    <lineage>
        <taxon>Bacteria</taxon>
        <taxon>Pseudomonadati</taxon>
        <taxon>Thermodesulfobacteriota</taxon>
        <taxon>Thermodesulfobacteria</taxon>
        <taxon>Thermodesulfobacteriales</taxon>
        <taxon>Thermodesulfobacteriaceae</taxon>
        <taxon>Caldimicrobium</taxon>
    </lineage>
</organism>
<gene>
    <name evidence="13" type="ORF">ENT73_03945</name>
</gene>
<accession>A0A832GNZ0</accession>
<evidence type="ECO:0000256" key="7">
    <source>
        <dbReference type="ARBA" id="ARBA00022619"/>
    </source>
</evidence>
<dbReference type="NCBIfam" id="NF006767">
    <property type="entry name" value="PRK09289.1"/>
    <property type="match status" value="1"/>
</dbReference>
<dbReference type="InterPro" id="IPR001783">
    <property type="entry name" value="Lumazine-bd"/>
</dbReference>
<keyword evidence="7" id="KW-0686">Riboflavin biosynthesis</keyword>
<evidence type="ECO:0000256" key="10">
    <source>
        <dbReference type="NCBIfam" id="TIGR00187"/>
    </source>
</evidence>
<dbReference type="NCBIfam" id="NF009566">
    <property type="entry name" value="PRK13020.1"/>
    <property type="match status" value="1"/>
</dbReference>
<evidence type="ECO:0000256" key="3">
    <source>
        <dbReference type="ARBA" id="ARBA00004887"/>
    </source>
</evidence>
<comment type="subunit">
    <text evidence="4">Homotrimer.</text>
</comment>
<dbReference type="PROSITE" id="PS51177">
    <property type="entry name" value="LUMAZINE_BIND"/>
    <property type="match status" value="2"/>
</dbReference>
<evidence type="ECO:0000256" key="11">
    <source>
        <dbReference type="PROSITE-ProRule" id="PRU00524"/>
    </source>
</evidence>
<dbReference type="EMBL" id="DSZU01000067">
    <property type="protein sequence ID" value="HGV55221.1"/>
    <property type="molecule type" value="Genomic_DNA"/>
</dbReference>
<dbReference type="GO" id="GO:0009231">
    <property type="term" value="P:riboflavin biosynthetic process"/>
    <property type="evidence" value="ECO:0007669"/>
    <property type="project" value="UniProtKB-KW"/>
</dbReference>
<dbReference type="Gene3D" id="2.40.30.20">
    <property type="match status" value="2"/>
</dbReference>
<dbReference type="InterPro" id="IPR026017">
    <property type="entry name" value="Lumazine-bd_dom"/>
</dbReference>
<evidence type="ECO:0000256" key="9">
    <source>
        <dbReference type="ARBA" id="ARBA00022737"/>
    </source>
</evidence>
<evidence type="ECO:0000256" key="5">
    <source>
        <dbReference type="ARBA" id="ARBA00012827"/>
    </source>
</evidence>
<keyword evidence="9" id="KW-0677">Repeat</keyword>
<name>A0A832GNZ0_9BACT</name>
<dbReference type="CDD" id="cd00402">
    <property type="entry name" value="Riboflavin_synthase_like"/>
    <property type="match status" value="1"/>
</dbReference>
<dbReference type="SUPFAM" id="SSF63380">
    <property type="entry name" value="Riboflavin synthase domain-like"/>
    <property type="match status" value="2"/>
</dbReference>
<dbReference type="PIRSF" id="PIRSF000498">
    <property type="entry name" value="Riboflavin_syn_A"/>
    <property type="match status" value="1"/>
</dbReference>